<dbReference type="EMBL" id="LRGB01003123">
    <property type="protein sequence ID" value="KZS04345.1"/>
    <property type="molecule type" value="Genomic_DNA"/>
</dbReference>
<dbReference type="AlphaFoldDB" id="A0A162D8S2"/>
<evidence type="ECO:0000313" key="2">
    <source>
        <dbReference type="Proteomes" id="UP000076858"/>
    </source>
</evidence>
<reference evidence="1 2" key="1">
    <citation type="submission" date="2016-03" db="EMBL/GenBank/DDBJ databases">
        <title>EvidentialGene: Evidence-directed Construction of Genes on Genomes.</title>
        <authorList>
            <person name="Gilbert D.G."/>
            <person name="Choi J.-H."/>
            <person name="Mockaitis K."/>
            <person name="Colbourne J."/>
            <person name="Pfrender M."/>
        </authorList>
    </citation>
    <scope>NUCLEOTIDE SEQUENCE [LARGE SCALE GENOMIC DNA]</scope>
    <source>
        <strain evidence="1 2">Xinb3</strain>
        <tissue evidence="1">Complete organism</tissue>
    </source>
</reference>
<name>A0A162D8S2_9CRUS</name>
<keyword evidence="2" id="KW-1185">Reference proteome</keyword>
<proteinExistence type="predicted"/>
<organism evidence="1 2">
    <name type="scientific">Daphnia magna</name>
    <dbReference type="NCBI Taxonomy" id="35525"/>
    <lineage>
        <taxon>Eukaryota</taxon>
        <taxon>Metazoa</taxon>
        <taxon>Ecdysozoa</taxon>
        <taxon>Arthropoda</taxon>
        <taxon>Crustacea</taxon>
        <taxon>Branchiopoda</taxon>
        <taxon>Diplostraca</taxon>
        <taxon>Cladocera</taxon>
        <taxon>Anomopoda</taxon>
        <taxon>Daphniidae</taxon>
        <taxon>Daphnia</taxon>
    </lineage>
</organism>
<gene>
    <name evidence="1" type="ORF">APZ42_032621</name>
</gene>
<dbReference type="Proteomes" id="UP000076858">
    <property type="component" value="Unassembled WGS sequence"/>
</dbReference>
<accession>A0A162D8S2</accession>
<protein>
    <submittedName>
        <fullName evidence="1">Uncharacterized protein</fullName>
    </submittedName>
</protein>
<sequence>MRRIVRQETVTCPGSSGITKMETAGPILRMERDAGALVQSVQKSASLFYKKNKDKEPCNLETMKYIRKEGSPTCDVFFPLILKFQDSWAMFSDDVELGSVNPSRCVNLPATDYVSASLESQQRFSMDNGFLWFPSNFINVNLDGSLHFLRGLETNFFCPTRNPIVPISQHAEYVD</sequence>
<evidence type="ECO:0000313" key="1">
    <source>
        <dbReference type="EMBL" id="KZS04345.1"/>
    </source>
</evidence>
<comment type="caution">
    <text evidence="1">The sequence shown here is derived from an EMBL/GenBank/DDBJ whole genome shotgun (WGS) entry which is preliminary data.</text>
</comment>